<reference evidence="1 2" key="1">
    <citation type="journal article" date="2018" name="Front. Plant Sci.">
        <title>Red Clover (Trifolium pratense) and Zigzag Clover (T. medium) - A Picture of Genomic Similarities and Differences.</title>
        <authorList>
            <person name="Dluhosova J."/>
            <person name="Istvanek J."/>
            <person name="Nedelnik J."/>
            <person name="Repkova J."/>
        </authorList>
    </citation>
    <scope>NUCLEOTIDE SEQUENCE [LARGE SCALE GENOMIC DNA]</scope>
    <source>
        <strain evidence="2">cv. 10/8</strain>
        <tissue evidence="1">Leaf</tissue>
    </source>
</reference>
<evidence type="ECO:0000313" key="2">
    <source>
        <dbReference type="Proteomes" id="UP000265520"/>
    </source>
</evidence>
<dbReference type="Proteomes" id="UP000265520">
    <property type="component" value="Unassembled WGS sequence"/>
</dbReference>
<comment type="caution">
    <text evidence="1">The sequence shown here is derived from an EMBL/GenBank/DDBJ whole genome shotgun (WGS) entry which is preliminary data.</text>
</comment>
<evidence type="ECO:0000313" key="1">
    <source>
        <dbReference type="EMBL" id="MCI12794.1"/>
    </source>
</evidence>
<protein>
    <submittedName>
        <fullName evidence="1">Uncharacterized protein</fullName>
    </submittedName>
</protein>
<proteinExistence type="predicted"/>
<accession>A0A392PLV5</accession>
<dbReference type="AlphaFoldDB" id="A0A392PLV5"/>
<dbReference type="EMBL" id="LXQA010085593">
    <property type="protein sequence ID" value="MCI12794.1"/>
    <property type="molecule type" value="Genomic_DNA"/>
</dbReference>
<keyword evidence="2" id="KW-1185">Reference proteome</keyword>
<organism evidence="1 2">
    <name type="scientific">Trifolium medium</name>
    <dbReference type="NCBI Taxonomy" id="97028"/>
    <lineage>
        <taxon>Eukaryota</taxon>
        <taxon>Viridiplantae</taxon>
        <taxon>Streptophyta</taxon>
        <taxon>Embryophyta</taxon>
        <taxon>Tracheophyta</taxon>
        <taxon>Spermatophyta</taxon>
        <taxon>Magnoliopsida</taxon>
        <taxon>eudicotyledons</taxon>
        <taxon>Gunneridae</taxon>
        <taxon>Pentapetalae</taxon>
        <taxon>rosids</taxon>
        <taxon>fabids</taxon>
        <taxon>Fabales</taxon>
        <taxon>Fabaceae</taxon>
        <taxon>Papilionoideae</taxon>
        <taxon>50 kb inversion clade</taxon>
        <taxon>NPAAA clade</taxon>
        <taxon>Hologalegina</taxon>
        <taxon>IRL clade</taxon>
        <taxon>Trifolieae</taxon>
        <taxon>Trifolium</taxon>
    </lineage>
</organism>
<name>A0A392PLV5_9FABA</name>
<sequence>MKLQGGRGNSVIRVTMKSKVLILCLNPAITPNSILTTPGAVDRAHLRIFSCICAGLKAHHAGRN</sequence>